<dbReference type="PIRSF" id="PIRSF000346">
    <property type="entry name" value="Dlt9_acylACP_des"/>
    <property type="match status" value="1"/>
</dbReference>
<evidence type="ECO:0008006" key="20">
    <source>
        <dbReference type="Google" id="ProtNLM"/>
    </source>
</evidence>
<gene>
    <name evidence="18" type="ORF">U9M48_008163</name>
</gene>
<dbReference type="CDD" id="cd01050">
    <property type="entry name" value="Acyl_ACP_Desat"/>
    <property type="match status" value="1"/>
</dbReference>
<feature type="binding site" evidence="16">
    <location>
        <position position="178"/>
    </location>
    <ligand>
        <name>Fe cation</name>
        <dbReference type="ChEBI" id="CHEBI:24875"/>
        <label>1</label>
    </ligand>
</feature>
<feature type="region of interest" description="Disordered" evidence="17">
    <location>
        <begin position="17"/>
        <end position="37"/>
    </location>
</feature>
<evidence type="ECO:0000256" key="8">
    <source>
        <dbReference type="ARBA" id="ARBA00022640"/>
    </source>
</evidence>
<accession>A0AAQ3SNH4</accession>
<dbReference type="AlphaFoldDB" id="A0AAQ3SNH4"/>
<dbReference type="GO" id="GO:0046872">
    <property type="term" value="F:metal ion binding"/>
    <property type="evidence" value="ECO:0007669"/>
    <property type="project" value="UniProtKB-KW"/>
</dbReference>
<evidence type="ECO:0000256" key="6">
    <source>
        <dbReference type="ARBA" id="ARBA00022516"/>
    </source>
</evidence>
<keyword evidence="6" id="KW-0444">Lipid biosynthesis</keyword>
<comment type="cofactor">
    <cofactor evidence="16">
        <name>Fe cation</name>
        <dbReference type="ChEBI" id="CHEBI:24875"/>
    </cofactor>
    <text evidence="16">Binds 2 iron ions per subunit.</text>
</comment>
<dbReference type="GO" id="GO:0045300">
    <property type="term" value="F:stearoyl-[ACP] desaturase activity"/>
    <property type="evidence" value="ECO:0007669"/>
    <property type="project" value="InterPro"/>
</dbReference>
<dbReference type="InterPro" id="IPR009078">
    <property type="entry name" value="Ferritin-like_SF"/>
</dbReference>
<comment type="cofactor">
    <cofactor evidence="1">
        <name>Fe(2+)</name>
        <dbReference type="ChEBI" id="CHEBI:29033"/>
    </cofactor>
</comment>
<feature type="binding site" evidence="16">
    <location>
        <position position="228"/>
    </location>
    <ligand>
        <name>Fe cation</name>
        <dbReference type="ChEBI" id="CHEBI:24875"/>
        <label>2</label>
    </ligand>
</feature>
<evidence type="ECO:0000256" key="9">
    <source>
        <dbReference type="ARBA" id="ARBA00022723"/>
    </source>
</evidence>
<feature type="compositionally biased region" description="Low complexity" evidence="17">
    <location>
        <begin position="17"/>
        <end position="33"/>
    </location>
</feature>
<evidence type="ECO:0000256" key="4">
    <source>
        <dbReference type="ARBA" id="ARBA00008749"/>
    </source>
</evidence>
<dbReference type="Proteomes" id="UP001341281">
    <property type="component" value="Chromosome 02"/>
</dbReference>
<feature type="binding site" evidence="16">
    <location>
        <position position="139"/>
    </location>
    <ligand>
        <name>Fe cation</name>
        <dbReference type="ChEBI" id="CHEBI:24875"/>
        <label>1</label>
    </ligand>
</feature>
<evidence type="ECO:0000256" key="16">
    <source>
        <dbReference type="PIRSR" id="PIRSR000346-1"/>
    </source>
</evidence>
<keyword evidence="15" id="KW-0275">Fatty acid biosynthesis</keyword>
<evidence type="ECO:0000256" key="13">
    <source>
        <dbReference type="ARBA" id="ARBA00023004"/>
    </source>
</evidence>
<dbReference type="SUPFAM" id="SSF47240">
    <property type="entry name" value="Ferritin-like"/>
    <property type="match status" value="1"/>
</dbReference>
<dbReference type="EMBL" id="CP144746">
    <property type="protein sequence ID" value="WVZ57824.1"/>
    <property type="molecule type" value="Genomic_DNA"/>
</dbReference>
<feature type="binding site" evidence="16">
    <location>
        <position position="261"/>
    </location>
    <ligand>
        <name>Fe cation</name>
        <dbReference type="ChEBI" id="CHEBI:24875"/>
        <label>1</label>
    </ligand>
</feature>
<keyword evidence="11" id="KW-0809">Transit peptide</keyword>
<keyword evidence="7" id="KW-0150">Chloroplast</keyword>
<evidence type="ECO:0000256" key="2">
    <source>
        <dbReference type="ARBA" id="ARBA00004229"/>
    </source>
</evidence>
<comment type="pathway">
    <text evidence="3">Lipid metabolism; fatty acid metabolism.</text>
</comment>
<keyword evidence="13 16" id="KW-0408">Iron</keyword>
<evidence type="ECO:0000256" key="12">
    <source>
        <dbReference type="ARBA" id="ARBA00023002"/>
    </source>
</evidence>
<evidence type="ECO:0000256" key="14">
    <source>
        <dbReference type="ARBA" id="ARBA00023098"/>
    </source>
</evidence>
<dbReference type="FunFam" id="1.10.620.20:FF:000002">
    <property type="entry name" value="Stearoyl-[acyl-carrier-protein] 9-desaturase, chloroplastic"/>
    <property type="match status" value="1"/>
</dbReference>
<dbReference type="Gene3D" id="1.10.620.20">
    <property type="entry name" value="Ribonucleotide Reductase, subunit A"/>
    <property type="match status" value="1"/>
</dbReference>
<sequence>MVSGLAACYVVNNGGTAAWSSSSSSWKTSTTAPRAPPPRLVAFRRRRMTTMNMIATGATCISRRESSSTTAEVLRSLDGWAESNLLPLLKPVESSWQPHDLLPDSASPGFRDAVDELRARAREIPDDYYVCLVGNMVTEEALPTYHAALNSFVGYDCPSRGDAWARWSRGWTAEENRHGDLLNRYLYLSGRVDVRRVEQTIHHLIGSGMRLAADKCPFRGFIYTAFQERATAISHGNTARRAGALGDACLARICGAIAGDEKRHEAAYTRVVAELFARAPDAAVRALEYMMRERILMPAYYMFDGRDPDLFRHYAAVAQRLGVYTTADYADLVRFFVHRWGVADLGPGLTAEGRRAQDYVCRLPERVSKMEQREDARRRRQEPCRVPFSWVFGRQVELQL</sequence>
<keyword evidence="14" id="KW-0443">Lipid metabolism</keyword>
<evidence type="ECO:0000256" key="5">
    <source>
        <dbReference type="ARBA" id="ARBA00011738"/>
    </source>
</evidence>
<keyword evidence="8" id="KW-0934">Plastid</keyword>
<keyword evidence="9 16" id="KW-0479">Metal-binding</keyword>
<protein>
    <recommendedName>
        <fullName evidence="20">Acyl-[acyl-carrier-protein] desaturase</fullName>
    </recommendedName>
</protein>
<evidence type="ECO:0000256" key="11">
    <source>
        <dbReference type="ARBA" id="ARBA00022946"/>
    </source>
</evidence>
<evidence type="ECO:0000256" key="10">
    <source>
        <dbReference type="ARBA" id="ARBA00022832"/>
    </source>
</evidence>
<evidence type="ECO:0000313" key="18">
    <source>
        <dbReference type="EMBL" id="WVZ57824.1"/>
    </source>
</evidence>
<evidence type="ECO:0000256" key="3">
    <source>
        <dbReference type="ARBA" id="ARBA00004872"/>
    </source>
</evidence>
<comment type="similarity">
    <text evidence="4">Belongs to the fatty acid desaturase type 2 family.</text>
</comment>
<feature type="binding site" evidence="16">
    <location>
        <position position="261"/>
    </location>
    <ligand>
        <name>Fe cation</name>
        <dbReference type="ChEBI" id="CHEBI:24875"/>
        <label>2</label>
    </ligand>
</feature>
<dbReference type="GO" id="GO:0009570">
    <property type="term" value="C:chloroplast stroma"/>
    <property type="evidence" value="ECO:0007669"/>
    <property type="project" value="TreeGrafter"/>
</dbReference>
<dbReference type="InterPro" id="IPR012348">
    <property type="entry name" value="RNR-like"/>
</dbReference>
<evidence type="ECO:0000313" key="19">
    <source>
        <dbReference type="Proteomes" id="UP001341281"/>
    </source>
</evidence>
<feature type="binding site" evidence="16">
    <location>
        <position position="264"/>
    </location>
    <ligand>
        <name>Fe cation</name>
        <dbReference type="ChEBI" id="CHEBI:24875"/>
        <label>2</label>
    </ligand>
</feature>
<organism evidence="18 19">
    <name type="scientific">Paspalum notatum var. saurae</name>
    <dbReference type="NCBI Taxonomy" id="547442"/>
    <lineage>
        <taxon>Eukaryota</taxon>
        <taxon>Viridiplantae</taxon>
        <taxon>Streptophyta</taxon>
        <taxon>Embryophyta</taxon>
        <taxon>Tracheophyta</taxon>
        <taxon>Spermatophyta</taxon>
        <taxon>Magnoliopsida</taxon>
        <taxon>Liliopsida</taxon>
        <taxon>Poales</taxon>
        <taxon>Poaceae</taxon>
        <taxon>PACMAD clade</taxon>
        <taxon>Panicoideae</taxon>
        <taxon>Andropogonodae</taxon>
        <taxon>Paspaleae</taxon>
        <taxon>Paspalinae</taxon>
        <taxon>Paspalum</taxon>
    </lineage>
</organism>
<keyword evidence="19" id="KW-1185">Reference proteome</keyword>
<evidence type="ECO:0000256" key="17">
    <source>
        <dbReference type="SAM" id="MobiDB-lite"/>
    </source>
</evidence>
<feature type="binding site" evidence="16">
    <location>
        <position position="175"/>
    </location>
    <ligand>
        <name>Fe cation</name>
        <dbReference type="ChEBI" id="CHEBI:24875"/>
        <label>1</label>
    </ligand>
</feature>
<name>A0AAQ3SNH4_PASNO</name>
<dbReference type="Pfam" id="PF03405">
    <property type="entry name" value="FA_desaturase_2"/>
    <property type="match status" value="1"/>
</dbReference>
<dbReference type="PANTHER" id="PTHR31155:SF29">
    <property type="entry name" value="ACYL-[ACYL-CARRIER-PROTEIN] DESATURASE"/>
    <property type="match status" value="1"/>
</dbReference>
<evidence type="ECO:0000256" key="7">
    <source>
        <dbReference type="ARBA" id="ARBA00022528"/>
    </source>
</evidence>
<evidence type="ECO:0000256" key="1">
    <source>
        <dbReference type="ARBA" id="ARBA00001954"/>
    </source>
</evidence>
<feature type="binding site" evidence="16">
    <location>
        <position position="175"/>
    </location>
    <ligand>
        <name>Fe cation</name>
        <dbReference type="ChEBI" id="CHEBI:24875"/>
        <label>2</label>
    </ligand>
</feature>
<keyword evidence="10" id="KW-0276">Fatty acid metabolism</keyword>
<reference evidence="18 19" key="1">
    <citation type="submission" date="2024-02" db="EMBL/GenBank/DDBJ databases">
        <title>High-quality chromosome-scale genome assembly of Pensacola bahiagrass (Paspalum notatum Flugge var. saurae).</title>
        <authorList>
            <person name="Vega J.M."/>
            <person name="Podio M."/>
            <person name="Orjuela J."/>
            <person name="Siena L.A."/>
            <person name="Pessino S.C."/>
            <person name="Combes M.C."/>
            <person name="Mariac C."/>
            <person name="Albertini E."/>
            <person name="Pupilli F."/>
            <person name="Ortiz J.P.A."/>
            <person name="Leblanc O."/>
        </authorList>
    </citation>
    <scope>NUCLEOTIDE SEQUENCE [LARGE SCALE GENOMIC DNA]</scope>
    <source>
        <strain evidence="18">R1</strain>
        <tissue evidence="18">Leaf</tissue>
    </source>
</reference>
<evidence type="ECO:0000256" key="15">
    <source>
        <dbReference type="ARBA" id="ARBA00023160"/>
    </source>
</evidence>
<dbReference type="PANTHER" id="PTHR31155">
    <property type="entry name" value="ACYL- ACYL-CARRIER-PROTEIN DESATURASE-RELATED"/>
    <property type="match status" value="1"/>
</dbReference>
<proteinExistence type="inferred from homology"/>
<keyword evidence="12" id="KW-0560">Oxidoreductase</keyword>
<comment type="subcellular location">
    <subcellularLocation>
        <location evidence="2">Plastid</location>
        <location evidence="2">Chloroplast</location>
    </subcellularLocation>
</comment>
<dbReference type="GO" id="GO:0006633">
    <property type="term" value="P:fatty acid biosynthetic process"/>
    <property type="evidence" value="ECO:0007669"/>
    <property type="project" value="UniProtKB-KW"/>
</dbReference>
<dbReference type="InterPro" id="IPR005067">
    <property type="entry name" value="Fatty_acid_desaturase-2"/>
</dbReference>
<comment type="subunit">
    <text evidence="5">Homodimer.</text>
</comment>